<protein>
    <submittedName>
        <fullName evidence="3">Uncharacterized protein</fullName>
    </submittedName>
</protein>
<feature type="transmembrane region" description="Helical" evidence="1">
    <location>
        <begin position="314"/>
        <end position="337"/>
    </location>
</feature>
<name>A0A7S3K5T5_9STRA</name>
<dbReference type="AlphaFoldDB" id="A0A7S3K5T5"/>
<feature type="transmembrane region" description="Helical" evidence="1">
    <location>
        <begin position="183"/>
        <end position="200"/>
    </location>
</feature>
<sequence length="421" mass="48122">MINFFVITFLSLRVCYGEETPGLQWTCHAAEVSAAVSVLTSLKDRILQNLLALHIDSNPVLDTVQTEEQAKYLWYERIWKADEEPLAVVVRSDGRRFPFLSSKAGGYEYPCEDASTNIWFNFIALPHPWGNGVVSCKKKLKGIELVASKSDKLCIGTIFRAHREPRRLRFLGERFSPIYPTRLAIGILCWYVDLASILLARCAFALALIYIAISSLQTQISIHFIFLRISDSLIFFSLLSLITSIHILFAEFRWWYRNSYDCIYDHSRGFYVQKSTDRQPKKPMSLILFRTLAYFSYKIVGFVLLVSSDPDRSTALALSAIVILGIPIALCSLNSCFQTHSHSPERRRPLISQIDPDTHRRQVAKHTRTSLDALRAHLQTTDGQQDMARLANHPFYAATRDEQIRQFIHSYSGALYPQACR</sequence>
<keyword evidence="1" id="KW-0812">Transmembrane</keyword>
<evidence type="ECO:0000256" key="1">
    <source>
        <dbReference type="SAM" id="Phobius"/>
    </source>
</evidence>
<feature type="signal peptide" evidence="2">
    <location>
        <begin position="1"/>
        <end position="17"/>
    </location>
</feature>
<keyword evidence="2" id="KW-0732">Signal</keyword>
<accession>A0A7S3K5T5</accession>
<gene>
    <name evidence="3" type="ORF">ALAG00032_LOCUS14478</name>
</gene>
<evidence type="ECO:0000256" key="2">
    <source>
        <dbReference type="SAM" id="SignalP"/>
    </source>
</evidence>
<reference evidence="3" key="1">
    <citation type="submission" date="2021-01" db="EMBL/GenBank/DDBJ databases">
        <authorList>
            <person name="Corre E."/>
            <person name="Pelletier E."/>
            <person name="Niang G."/>
            <person name="Scheremetjew M."/>
            <person name="Finn R."/>
            <person name="Kale V."/>
            <person name="Holt S."/>
            <person name="Cochrane G."/>
            <person name="Meng A."/>
            <person name="Brown T."/>
            <person name="Cohen L."/>
        </authorList>
    </citation>
    <scope>NUCLEOTIDE SEQUENCE</scope>
    <source>
        <strain evidence="3">CCMP1510</strain>
    </source>
</reference>
<keyword evidence="1" id="KW-1133">Transmembrane helix</keyword>
<feature type="transmembrane region" description="Helical" evidence="1">
    <location>
        <begin position="287"/>
        <end position="308"/>
    </location>
</feature>
<feature type="transmembrane region" description="Helical" evidence="1">
    <location>
        <begin position="232"/>
        <end position="250"/>
    </location>
</feature>
<organism evidence="3">
    <name type="scientific">Aureoumbra lagunensis</name>
    <dbReference type="NCBI Taxonomy" id="44058"/>
    <lineage>
        <taxon>Eukaryota</taxon>
        <taxon>Sar</taxon>
        <taxon>Stramenopiles</taxon>
        <taxon>Ochrophyta</taxon>
        <taxon>Pelagophyceae</taxon>
        <taxon>Pelagomonadales</taxon>
        <taxon>Aureoumbra</taxon>
    </lineage>
</organism>
<feature type="transmembrane region" description="Helical" evidence="1">
    <location>
        <begin position="207"/>
        <end position="226"/>
    </location>
</feature>
<feature type="chain" id="PRO_5031335889" evidence="2">
    <location>
        <begin position="18"/>
        <end position="421"/>
    </location>
</feature>
<proteinExistence type="predicted"/>
<keyword evidence="1" id="KW-0472">Membrane</keyword>
<evidence type="ECO:0000313" key="3">
    <source>
        <dbReference type="EMBL" id="CAE0373677.1"/>
    </source>
</evidence>
<dbReference type="EMBL" id="HBIJ01022195">
    <property type="protein sequence ID" value="CAE0373677.1"/>
    <property type="molecule type" value="Transcribed_RNA"/>
</dbReference>